<evidence type="ECO:0008006" key="2">
    <source>
        <dbReference type="Google" id="ProtNLM"/>
    </source>
</evidence>
<keyword evidence="1" id="KW-0614">Plasmid</keyword>
<dbReference type="InterPro" id="IPR036063">
    <property type="entry name" value="Smr_dom_sf"/>
</dbReference>
<dbReference type="RefSeq" id="WP_024544336.1">
    <property type="nucleotide sequence ID" value="NZ_BPLV01000002.1"/>
</dbReference>
<sequence length="78" mass="9347">MRWFNNKLDLHGANINKATSMVLNKFYDFDSYDYEDELVIVCGRGTGALILLVEQLLNENSYKYDYELNNYTFYIWKK</sequence>
<organism evidence="1">
    <name type="scientific">Metamycoplasma salivarium</name>
    <name type="common">Mycoplasma salivarium</name>
    <dbReference type="NCBI Taxonomy" id="2124"/>
    <lineage>
        <taxon>Bacteria</taxon>
        <taxon>Bacillati</taxon>
        <taxon>Mycoplasmatota</taxon>
        <taxon>Mycoplasmoidales</taxon>
        <taxon>Metamycoplasmataceae</taxon>
        <taxon>Metamycoplasma</taxon>
    </lineage>
</organism>
<protein>
    <recommendedName>
        <fullName evidence="2">Smr domain-containing protein</fullName>
    </recommendedName>
</protein>
<reference evidence="1" key="1">
    <citation type="submission" date="2019-01" db="EMBL/GenBank/DDBJ databases">
        <authorList>
            <consortium name="Pathogen Informatics"/>
        </authorList>
    </citation>
    <scope>NUCLEOTIDE SEQUENCE [LARGE SCALE GENOMIC DNA]</scope>
    <source>
        <strain evidence="1">NCTC10113</strain>
    </source>
</reference>
<proteinExistence type="predicted"/>
<gene>
    <name evidence="1" type="primary">mutS</name>
    <name evidence="1" type="ORF">NCTC10113_01309</name>
</gene>
<dbReference type="AlphaFoldDB" id="A0A448ZYS4"/>
<dbReference type="Gene3D" id="3.30.1370.110">
    <property type="match status" value="1"/>
</dbReference>
<accession>A0A448ZYS4</accession>
<geneLocation type="plasmid" evidence="1">
    <name>2</name>
</geneLocation>
<dbReference type="SUPFAM" id="SSF160443">
    <property type="entry name" value="SMR domain-like"/>
    <property type="match status" value="1"/>
</dbReference>
<name>A0A448ZYS4_METSV</name>
<dbReference type="EMBL" id="LR214939">
    <property type="protein sequence ID" value="VEU56400.1"/>
    <property type="molecule type" value="Genomic_DNA"/>
</dbReference>
<evidence type="ECO:0000313" key="1">
    <source>
        <dbReference type="EMBL" id="VEU56400.1"/>
    </source>
</evidence>